<keyword evidence="2" id="KW-1185">Reference proteome</keyword>
<gene>
    <name evidence="1" type="ORF">THERMOS_1643</name>
</gene>
<accession>A0A8H8XDM2</accession>
<evidence type="ECO:0000313" key="2">
    <source>
        <dbReference type="Proteomes" id="UP000643672"/>
    </source>
</evidence>
<dbReference type="Proteomes" id="UP000643672">
    <property type="component" value="Unassembled WGS sequence"/>
</dbReference>
<comment type="caution">
    <text evidence="1">The sequence shown here is derived from an EMBL/GenBank/DDBJ whole genome shotgun (WGS) entry which is preliminary data.</text>
</comment>
<reference evidence="1 2" key="1">
    <citation type="submission" date="2020-05" db="EMBL/GenBank/DDBJ databases">
        <authorList>
            <person name="Petersen J."/>
            <person name="Sayavedra L."/>
        </authorList>
    </citation>
    <scope>NUCLEOTIDE SEQUENCE [LARGE SCALE GENOMIC DNA]</scope>
    <source>
        <strain evidence="1">B thermophilus SOXS</strain>
    </source>
</reference>
<proteinExistence type="predicted"/>
<sequence>MNNMVLIIAPSIGSKNAWNEGERQIVWFISENGIRWDL</sequence>
<protein>
    <submittedName>
        <fullName evidence="1">Uncharacterized protein</fullName>
    </submittedName>
</protein>
<name>A0A8H8XDM2_9GAMM</name>
<dbReference type="AlphaFoldDB" id="A0A8H8XDM2"/>
<dbReference type="EMBL" id="CAESAQ020000076">
    <property type="protein sequence ID" value="CAB5502644.1"/>
    <property type="molecule type" value="Genomic_DNA"/>
</dbReference>
<organism evidence="1 2">
    <name type="scientific">Bathymodiolus thermophilus thioautotrophic gill symbiont</name>
    <dbReference type="NCBI Taxonomy" id="2360"/>
    <lineage>
        <taxon>Bacteria</taxon>
        <taxon>Pseudomonadati</taxon>
        <taxon>Pseudomonadota</taxon>
        <taxon>Gammaproteobacteria</taxon>
        <taxon>sulfur-oxidizing symbionts</taxon>
    </lineage>
</organism>
<evidence type="ECO:0000313" key="1">
    <source>
        <dbReference type="EMBL" id="CAB5502644.1"/>
    </source>
</evidence>